<dbReference type="InterPro" id="IPR011009">
    <property type="entry name" value="Kinase-like_dom_sf"/>
</dbReference>
<dbReference type="InterPro" id="IPR027417">
    <property type="entry name" value="P-loop_NTPase"/>
</dbReference>
<keyword evidence="7" id="KW-0460">Magnesium</keyword>
<comment type="caution">
    <text evidence="10">The sequence shown here is derived from an EMBL/GenBank/DDBJ whole genome shotgun (WGS) entry which is preliminary data.</text>
</comment>
<evidence type="ECO:0000256" key="5">
    <source>
        <dbReference type="ARBA" id="ARBA00023224"/>
    </source>
</evidence>
<feature type="binding site" evidence="7">
    <location>
        <position position="771"/>
    </location>
    <ligand>
        <name>Mg(2+)</name>
        <dbReference type="ChEBI" id="CHEBI:18420"/>
    </ligand>
</feature>
<dbReference type="PRINTS" id="PR00318">
    <property type="entry name" value="GPROTEINA"/>
</dbReference>
<feature type="compositionally biased region" description="Low complexity" evidence="8">
    <location>
        <begin position="442"/>
        <end position="455"/>
    </location>
</feature>
<dbReference type="InterPro" id="IPR051681">
    <property type="entry name" value="Ser/Thr_Kinases-Pseudokinases"/>
</dbReference>
<proteinExistence type="inferred from homology"/>
<evidence type="ECO:0000313" key="11">
    <source>
        <dbReference type="Proteomes" id="UP001049176"/>
    </source>
</evidence>
<evidence type="ECO:0000256" key="2">
    <source>
        <dbReference type="ARBA" id="ARBA00022723"/>
    </source>
</evidence>
<sequence>MATVRNVDDLRSFLFSSTSLKGLQDGLEINENWTASSIVEWLQEEIQSSTDGLYRKRCTKCLNTIVKKYHIFPSSFFCDNVRRDGDYPLGGGGFADVYKGVVDNRTVCLKVLRVHTQPDEKKRKKMVEDFCQEALIWTQLSHPNVLQLLGVNTTLFKTDFCLVSPWMVNNDIVTFLERKPDHDRLRSIRDIAAGLEYLHSRSPMIVHGDIRGANILVDEDCNCRLADFGLSREAHGTTMVETSTGGMKGSLRWMAPEMFQPSSTRDSNEDRSPRDIYAYACTIVEIMTGRPPFPDLLDVAVITQVLLNRARPERPTGVWCPDNVWELIERCWDQEWLKRPTATYICRRLTDLTETDISLGADSSSALASYLETPIQIMLPVLEQTSDGAVVTSSLQHGQSTHDDPSPDGYTDGNFAQNNTHSKPESRVRSKSLTSYLTKLVPNTTTSSSPPRNNNASRLEQSSVPKIALVTPSPDRRPGLRSGAKSIHNYFTNLVPASRKRYSTPLAIARSFDDPFEVYLKPPPDETPKQAAERVAREVEAKRVSDAIDAEIKKEWKREREERKGVKGLLLVGQGGSGKTTVLKNLVARYEYATWDRERSIWYTVIQLNIMSLLLDIVELIYTDLQLQSKEDYDEHCLTTSGFTSHHGLLIDPLKPLRQLITVPALQRALEEHVRSNHWYSGLGLSPPVSHPAPRDVFVECSTVKNAFNVVVANKDSVKALWADESVQIALKRRTIRYLGSTEFYFEHLDRVTSSDYYPTDEDIAYAYLPTSGYEDIKITISSESVLRIANIGGSRGQRSILAQVLTEGEYSTIIFLCPISAFDEVLEEDHAVNRLEDSILLWRAICSNNLVSAGQFILFLNKHDLLEQKLKSGVSIKKHIPSYGDRPNESSIFVNYVSRHMRSIYKDVSPLERNRTLRVFTTTATDIEALKRTLKDTMPI</sequence>
<dbReference type="PROSITE" id="PS50011">
    <property type="entry name" value="PROTEIN_KINASE_DOM"/>
    <property type="match status" value="1"/>
</dbReference>
<dbReference type="SUPFAM" id="SSF52540">
    <property type="entry name" value="P-loop containing nucleoside triphosphate hydrolases"/>
    <property type="match status" value="1"/>
</dbReference>
<dbReference type="GeneID" id="66069381"/>
<dbReference type="PROSITE" id="PS00109">
    <property type="entry name" value="PROTEIN_KINASE_TYR"/>
    <property type="match status" value="1"/>
</dbReference>
<evidence type="ECO:0000256" key="6">
    <source>
        <dbReference type="PIRSR" id="PIRSR601019-1"/>
    </source>
</evidence>
<dbReference type="GO" id="GO:0003924">
    <property type="term" value="F:GTPase activity"/>
    <property type="evidence" value="ECO:0007669"/>
    <property type="project" value="InterPro"/>
</dbReference>
<name>A0A9P7V0Z5_9AGAR</name>
<feature type="region of interest" description="Disordered" evidence="8">
    <location>
        <begin position="390"/>
        <end position="483"/>
    </location>
</feature>
<dbReference type="GO" id="GO:0004674">
    <property type="term" value="F:protein serine/threonine kinase activity"/>
    <property type="evidence" value="ECO:0007669"/>
    <property type="project" value="TreeGrafter"/>
</dbReference>
<dbReference type="GO" id="GO:0031683">
    <property type="term" value="F:G-protein beta/gamma-subunit complex binding"/>
    <property type="evidence" value="ECO:0007669"/>
    <property type="project" value="InterPro"/>
</dbReference>
<dbReference type="EMBL" id="CM032181">
    <property type="protein sequence ID" value="KAG7098346.1"/>
    <property type="molecule type" value="Genomic_DNA"/>
</dbReference>
<keyword evidence="5" id="KW-0807">Transducer</keyword>
<dbReference type="PROSITE" id="PS51882">
    <property type="entry name" value="G_ALPHA"/>
    <property type="match status" value="1"/>
</dbReference>
<dbReference type="InterPro" id="IPR000719">
    <property type="entry name" value="Prot_kinase_dom"/>
</dbReference>
<evidence type="ECO:0000256" key="4">
    <source>
        <dbReference type="ARBA" id="ARBA00023134"/>
    </source>
</evidence>
<evidence type="ECO:0000256" key="8">
    <source>
        <dbReference type="SAM" id="MobiDB-lite"/>
    </source>
</evidence>
<dbReference type="PANTHER" id="PTHR44329">
    <property type="entry name" value="SERINE/THREONINE-PROTEIN KINASE TNNI3K-RELATED"/>
    <property type="match status" value="1"/>
</dbReference>
<dbReference type="GO" id="GO:0005525">
    <property type="term" value="F:GTP binding"/>
    <property type="evidence" value="ECO:0007669"/>
    <property type="project" value="UniProtKB-KW"/>
</dbReference>
<dbReference type="RefSeq" id="XP_043014816.1">
    <property type="nucleotide sequence ID" value="XM_043146116.1"/>
</dbReference>
<keyword evidence="4 6" id="KW-0342">GTP-binding</keyword>
<gene>
    <name evidence="10" type="ORF">E1B28_000305</name>
</gene>
<dbReference type="SUPFAM" id="SSF56112">
    <property type="entry name" value="Protein kinase-like (PK-like)"/>
    <property type="match status" value="1"/>
</dbReference>
<dbReference type="Gene3D" id="3.40.50.300">
    <property type="entry name" value="P-loop containing nucleotide triphosphate hydrolases"/>
    <property type="match status" value="2"/>
</dbReference>
<accession>A0A9P7V0Z5</accession>
<dbReference type="Pfam" id="PF07714">
    <property type="entry name" value="PK_Tyr_Ser-Thr"/>
    <property type="match status" value="1"/>
</dbReference>
<organism evidence="10 11">
    <name type="scientific">Marasmius oreades</name>
    <name type="common">fairy-ring Marasmius</name>
    <dbReference type="NCBI Taxonomy" id="181124"/>
    <lineage>
        <taxon>Eukaryota</taxon>
        <taxon>Fungi</taxon>
        <taxon>Dikarya</taxon>
        <taxon>Basidiomycota</taxon>
        <taxon>Agaricomycotina</taxon>
        <taxon>Agaricomycetes</taxon>
        <taxon>Agaricomycetidae</taxon>
        <taxon>Agaricales</taxon>
        <taxon>Marasmiineae</taxon>
        <taxon>Marasmiaceae</taxon>
        <taxon>Marasmius</taxon>
    </lineage>
</organism>
<feature type="compositionally biased region" description="Polar residues" evidence="8">
    <location>
        <begin position="390"/>
        <end position="399"/>
    </location>
</feature>
<dbReference type="OrthoDB" id="346907at2759"/>
<dbReference type="Gene3D" id="1.10.400.10">
    <property type="entry name" value="GI Alpha 1, domain 2-like"/>
    <property type="match status" value="1"/>
</dbReference>
<dbReference type="SUPFAM" id="SSF47895">
    <property type="entry name" value="Transducin (alpha subunit), insertion domain"/>
    <property type="match status" value="1"/>
</dbReference>
<dbReference type="Proteomes" id="UP001049176">
    <property type="component" value="Chromosome 1"/>
</dbReference>
<dbReference type="FunFam" id="3.40.50.300:FF:000692">
    <property type="entry name" value="Guanine nucleotide-binding protein subunit alpha"/>
    <property type="match status" value="1"/>
</dbReference>
<keyword evidence="2 7" id="KW-0479">Metal-binding</keyword>
<evidence type="ECO:0000256" key="1">
    <source>
        <dbReference type="ARBA" id="ARBA00008171"/>
    </source>
</evidence>
<comment type="similarity">
    <text evidence="1">Belongs to the protein kinase superfamily. TKL Ser/Thr protein kinase family. ROCO subfamily.</text>
</comment>
<protein>
    <recommendedName>
        <fullName evidence="9">Protein kinase domain-containing protein</fullName>
    </recommendedName>
</protein>
<dbReference type="SMART" id="SM00275">
    <property type="entry name" value="G_alpha"/>
    <property type="match status" value="1"/>
</dbReference>
<dbReference type="AlphaFoldDB" id="A0A9P7V0Z5"/>
<dbReference type="InterPro" id="IPR011025">
    <property type="entry name" value="GproteinA_insert"/>
</dbReference>
<keyword evidence="3 6" id="KW-0547">Nucleotide-binding</keyword>
<dbReference type="InterPro" id="IPR008266">
    <property type="entry name" value="Tyr_kinase_AS"/>
</dbReference>
<keyword evidence="11" id="KW-1185">Reference proteome</keyword>
<evidence type="ECO:0000256" key="7">
    <source>
        <dbReference type="PIRSR" id="PIRSR601019-2"/>
    </source>
</evidence>
<dbReference type="InterPro" id="IPR001245">
    <property type="entry name" value="Ser-Thr/Tyr_kinase_cat_dom"/>
</dbReference>
<dbReference type="Pfam" id="PF00503">
    <property type="entry name" value="G-alpha"/>
    <property type="match status" value="1"/>
</dbReference>
<dbReference type="GO" id="GO:0007186">
    <property type="term" value="P:G protein-coupled receptor signaling pathway"/>
    <property type="evidence" value="ECO:0007669"/>
    <property type="project" value="InterPro"/>
</dbReference>
<reference evidence="10" key="1">
    <citation type="journal article" date="2021" name="Genome Biol. Evol.">
        <title>The assembled and annotated genome of the fairy-ring fungus Marasmius oreades.</title>
        <authorList>
            <person name="Hiltunen M."/>
            <person name="Ament-Velasquez S.L."/>
            <person name="Johannesson H."/>
        </authorList>
    </citation>
    <scope>NUCLEOTIDE SEQUENCE</scope>
    <source>
        <strain evidence="10">03SP1</strain>
    </source>
</reference>
<feature type="binding site" evidence="6">
    <location>
        <position position="925"/>
    </location>
    <ligand>
        <name>GTP</name>
        <dbReference type="ChEBI" id="CHEBI:37565"/>
    </ligand>
</feature>
<dbReference type="PANTHER" id="PTHR44329:SF260">
    <property type="entry name" value="PROTEIN KINASE DOMAIN-CONTAINING PROTEIN"/>
    <property type="match status" value="1"/>
</dbReference>
<evidence type="ECO:0000259" key="9">
    <source>
        <dbReference type="PROSITE" id="PS50011"/>
    </source>
</evidence>
<evidence type="ECO:0000256" key="3">
    <source>
        <dbReference type="ARBA" id="ARBA00022741"/>
    </source>
</evidence>
<evidence type="ECO:0000313" key="10">
    <source>
        <dbReference type="EMBL" id="KAG7098346.1"/>
    </source>
</evidence>
<dbReference type="KEGG" id="more:E1B28_000305"/>
<dbReference type="InterPro" id="IPR001019">
    <property type="entry name" value="Gprotein_alpha_su"/>
</dbReference>
<dbReference type="GO" id="GO:0046872">
    <property type="term" value="F:metal ion binding"/>
    <property type="evidence" value="ECO:0007669"/>
    <property type="project" value="UniProtKB-KW"/>
</dbReference>
<feature type="binding site" evidence="6">
    <location>
        <begin position="862"/>
        <end position="865"/>
    </location>
    <ligand>
        <name>GTP</name>
        <dbReference type="ChEBI" id="CHEBI:37565"/>
    </ligand>
</feature>
<dbReference type="Gene3D" id="1.10.510.10">
    <property type="entry name" value="Transferase(Phosphotransferase) domain 1"/>
    <property type="match status" value="1"/>
</dbReference>
<feature type="domain" description="Protein kinase" evidence="9">
    <location>
        <begin position="83"/>
        <end position="352"/>
    </location>
</feature>
<dbReference type="GO" id="GO:0005524">
    <property type="term" value="F:ATP binding"/>
    <property type="evidence" value="ECO:0007669"/>
    <property type="project" value="InterPro"/>
</dbReference>